<dbReference type="Proteomes" id="UP000525078">
    <property type="component" value="Unassembled WGS sequence"/>
</dbReference>
<sequence>MGHKWVVENQIGKKSLVIDNCKVNNITVDKCTKMGVVFRIVNCNGVEVQCHSNNFSSQYRRLPINLSKDSLGVINNNCQV</sequence>
<dbReference type="EMBL" id="JAATIP010000130">
    <property type="protein sequence ID" value="KAF4369194.1"/>
    <property type="molecule type" value="Genomic_DNA"/>
</dbReference>
<evidence type="ECO:0000313" key="1">
    <source>
        <dbReference type="EMBL" id="KAF4369194.1"/>
    </source>
</evidence>
<name>A0A7J6FES6_CANSA</name>
<comment type="caution">
    <text evidence="1">The sequence shown here is derived from an EMBL/GenBank/DDBJ whole genome shotgun (WGS) entry which is preliminary data.</text>
</comment>
<organism evidence="1 2">
    <name type="scientific">Cannabis sativa</name>
    <name type="common">Hemp</name>
    <name type="synonym">Marijuana</name>
    <dbReference type="NCBI Taxonomy" id="3483"/>
    <lineage>
        <taxon>Eukaryota</taxon>
        <taxon>Viridiplantae</taxon>
        <taxon>Streptophyta</taxon>
        <taxon>Embryophyta</taxon>
        <taxon>Tracheophyta</taxon>
        <taxon>Spermatophyta</taxon>
        <taxon>Magnoliopsida</taxon>
        <taxon>eudicotyledons</taxon>
        <taxon>Gunneridae</taxon>
        <taxon>Pentapetalae</taxon>
        <taxon>rosids</taxon>
        <taxon>fabids</taxon>
        <taxon>Rosales</taxon>
        <taxon>Cannabaceae</taxon>
        <taxon>Cannabis</taxon>
    </lineage>
</organism>
<proteinExistence type="predicted"/>
<dbReference type="SUPFAM" id="SSF69340">
    <property type="entry name" value="C-terminal domain of adenylylcyclase associated protein"/>
    <property type="match status" value="1"/>
</dbReference>
<reference evidence="1 2" key="1">
    <citation type="journal article" date="2020" name="bioRxiv">
        <title>Sequence and annotation of 42 cannabis genomes reveals extensive copy number variation in cannabinoid synthesis and pathogen resistance genes.</title>
        <authorList>
            <person name="Mckernan K.J."/>
            <person name="Helbert Y."/>
            <person name="Kane L.T."/>
            <person name="Ebling H."/>
            <person name="Zhang L."/>
            <person name="Liu B."/>
            <person name="Eaton Z."/>
            <person name="Mclaughlin S."/>
            <person name="Kingan S."/>
            <person name="Baybayan P."/>
            <person name="Concepcion G."/>
            <person name="Jordan M."/>
            <person name="Riva A."/>
            <person name="Barbazuk W."/>
            <person name="Harkins T."/>
        </authorList>
    </citation>
    <scope>NUCLEOTIDE SEQUENCE [LARGE SCALE GENOMIC DNA]</scope>
    <source>
        <strain evidence="2">cv. Jamaican Lion 4</strain>
        <tissue evidence="1">Leaf</tissue>
    </source>
</reference>
<gene>
    <name evidence="1" type="ORF">F8388_023058</name>
</gene>
<feature type="non-terminal residue" evidence="1">
    <location>
        <position position="80"/>
    </location>
</feature>
<accession>A0A7J6FES6</accession>
<dbReference type="InterPro" id="IPR036223">
    <property type="entry name" value="CAP_C_sf"/>
</dbReference>
<evidence type="ECO:0000313" key="2">
    <source>
        <dbReference type="Proteomes" id="UP000525078"/>
    </source>
</evidence>
<dbReference type="AlphaFoldDB" id="A0A7J6FES6"/>
<protein>
    <submittedName>
        <fullName evidence="1">Uncharacterized protein</fullName>
    </submittedName>
</protein>